<dbReference type="STRING" id="657014.SAMN04488092_10669"/>
<evidence type="ECO:0000256" key="2">
    <source>
        <dbReference type="ARBA" id="ARBA00009765"/>
    </source>
</evidence>
<dbReference type="Pfam" id="PF01544">
    <property type="entry name" value="CorA"/>
    <property type="match status" value="1"/>
</dbReference>
<feature type="transmembrane region" description="Helical" evidence="11">
    <location>
        <begin position="267"/>
        <end position="288"/>
    </location>
</feature>
<dbReference type="SUPFAM" id="SSF144083">
    <property type="entry name" value="Magnesium transport protein CorA, transmembrane region"/>
    <property type="match status" value="1"/>
</dbReference>
<dbReference type="RefSeq" id="WP_245776373.1">
    <property type="nucleotide sequence ID" value="NZ_FOEP01000006.1"/>
</dbReference>
<dbReference type="EMBL" id="FOEP01000006">
    <property type="protein sequence ID" value="SEQ36510.1"/>
    <property type="molecule type" value="Genomic_DNA"/>
</dbReference>
<dbReference type="InterPro" id="IPR045861">
    <property type="entry name" value="CorA_cytoplasmic_dom"/>
</dbReference>
<keyword evidence="13" id="KW-1185">Reference proteome</keyword>
<evidence type="ECO:0000256" key="8">
    <source>
        <dbReference type="ARBA" id="ARBA00022989"/>
    </source>
</evidence>
<dbReference type="PANTHER" id="PTHR46494">
    <property type="entry name" value="CORA FAMILY METAL ION TRANSPORTER (EUROFUNG)"/>
    <property type="match status" value="1"/>
</dbReference>
<keyword evidence="4" id="KW-1003">Cell membrane</keyword>
<keyword evidence="6 11" id="KW-0812">Transmembrane</keyword>
<keyword evidence="9" id="KW-0406">Ion transport</keyword>
<feature type="transmembrane region" description="Helical" evidence="11">
    <location>
        <begin position="300"/>
        <end position="320"/>
    </location>
</feature>
<evidence type="ECO:0000256" key="10">
    <source>
        <dbReference type="ARBA" id="ARBA00023136"/>
    </source>
</evidence>
<evidence type="ECO:0000256" key="1">
    <source>
        <dbReference type="ARBA" id="ARBA00004651"/>
    </source>
</evidence>
<evidence type="ECO:0000313" key="12">
    <source>
        <dbReference type="EMBL" id="SEQ36510.1"/>
    </source>
</evidence>
<evidence type="ECO:0000256" key="3">
    <source>
        <dbReference type="ARBA" id="ARBA00022448"/>
    </source>
</evidence>
<reference evidence="12 13" key="1">
    <citation type="submission" date="2016-10" db="EMBL/GenBank/DDBJ databases">
        <authorList>
            <person name="de Groot N.N."/>
        </authorList>
    </citation>
    <scope>NUCLEOTIDE SEQUENCE [LARGE SCALE GENOMIC DNA]</scope>
    <source>
        <strain evidence="12 13">DSM 22007</strain>
    </source>
</reference>
<dbReference type="GO" id="GO:0000287">
    <property type="term" value="F:magnesium ion binding"/>
    <property type="evidence" value="ECO:0007669"/>
    <property type="project" value="TreeGrafter"/>
</dbReference>
<evidence type="ECO:0000313" key="13">
    <source>
        <dbReference type="Proteomes" id="UP000198634"/>
    </source>
</evidence>
<proteinExistence type="inferred from homology"/>
<comment type="subcellular location">
    <subcellularLocation>
        <location evidence="1">Cell membrane</location>
        <topology evidence="1">Multi-pass membrane protein</topology>
    </subcellularLocation>
</comment>
<evidence type="ECO:0000256" key="7">
    <source>
        <dbReference type="ARBA" id="ARBA00022833"/>
    </source>
</evidence>
<dbReference type="GO" id="GO:0050897">
    <property type="term" value="F:cobalt ion binding"/>
    <property type="evidence" value="ECO:0007669"/>
    <property type="project" value="TreeGrafter"/>
</dbReference>
<keyword evidence="5" id="KW-0997">Cell inner membrane</keyword>
<keyword evidence="8 11" id="KW-1133">Transmembrane helix</keyword>
<evidence type="ECO:0000256" key="6">
    <source>
        <dbReference type="ARBA" id="ARBA00022692"/>
    </source>
</evidence>
<dbReference type="InterPro" id="IPR002523">
    <property type="entry name" value="MgTranspt_CorA/ZnTranspt_ZntB"/>
</dbReference>
<dbReference type="SUPFAM" id="SSF143865">
    <property type="entry name" value="CorA soluble domain-like"/>
    <property type="match status" value="1"/>
</dbReference>
<name>A0A1H9FF05_9RHOB</name>
<dbReference type="CDD" id="cd12833">
    <property type="entry name" value="ZntB-like_1"/>
    <property type="match status" value="1"/>
</dbReference>
<evidence type="ECO:0000256" key="5">
    <source>
        <dbReference type="ARBA" id="ARBA00022519"/>
    </source>
</evidence>
<keyword evidence="10 11" id="KW-0472">Membrane</keyword>
<dbReference type="Gene3D" id="1.20.58.340">
    <property type="entry name" value="Magnesium transport protein CorA, transmembrane region"/>
    <property type="match status" value="2"/>
</dbReference>
<comment type="similarity">
    <text evidence="2">Belongs to the CorA metal ion transporter (MIT) (TC 1.A.35) family.</text>
</comment>
<gene>
    <name evidence="12" type="ORF">SAMN04488092_10669</name>
</gene>
<accession>A0A1H9FF05</accession>
<dbReference type="PANTHER" id="PTHR46494:SF3">
    <property type="entry name" value="ZINC TRANSPORT PROTEIN ZNTB"/>
    <property type="match status" value="1"/>
</dbReference>
<protein>
    <submittedName>
        <fullName evidence="12">Zinc transporter</fullName>
    </submittedName>
</protein>
<keyword evidence="3" id="KW-0813">Transport</keyword>
<organism evidence="12 13">
    <name type="scientific">Thalassovita taeanensis</name>
    <dbReference type="NCBI Taxonomy" id="657014"/>
    <lineage>
        <taxon>Bacteria</taxon>
        <taxon>Pseudomonadati</taxon>
        <taxon>Pseudomonadota</taxon>
        <taxon>Alphaproteobacteria</taxon>
        <taxon>Rhodobacterales</taxon>
        <taxon>Roseobacteraceae</taxon>
        <taxon>Thalassovita</taxon>
    </lineage>
</organism>
<keyword evidence="7" id="KW-0862">Zinc</keyword>
<dbReference type="GO" id="GO:0015095">
    <property type="term" value="F:magnesium ion transmembrane transporter activity"/>
    <property type="evidence" value="ECO:0007669"/>
    <property type="project" value="TreeGrafter"/>
</dbReference>
<dbReference type="Proteomes" id="UP000198634">
    <property type="component" value="Unassembled WGS sequence"/>
</dbReference>
<evidence type="ECO:0000256" key="9">
    <source>
        <dbReference type="ARBA" id="ARBA00023065"/>
    </source>
</evidence>
<evidence type="ECO:0000256" key="4">
    <source>
        <dbReference type="ARBA" id="ARBA00022475"/>
    </source>
</evidence>
<dbReference type="GO" id="GO:0005886">
    <property type="term" value="C:plasma membrane"/>
    <property type="evidence" value="ECO:0007669"/>
    <property type="project" value="UniProtKB-SubCell"/>
</dbReference>
<evidence type="ECO:0000256" key="11">
    <source>
        <dbReference type="SAM" id="Phobius"/>
    </source>
</evidence>
<dbReference type="InterPro" id="IPR045863">
    <property type="entry name" value="CorA_TM1_TM2"/>
</dbReference>
<dbReference type="AlphaFoldDB" id="A0A1H9FF05"/>
<dbReference type="GO" id="GO:0015087">
    <property type="term" value="F:cobalt ion transmembrane transporter activity"/>
    <property type="evidence" value="ECO:0007669"/>
    <property type="project" value="TreeGrafter"/>
</dbReference>
<dbReference type="Gene3D" id="3.30.460.20">
    <property type="entry name" value="CorA soluble domain-like"/>
    <property type="match status" value="1"/>
</dbReference>
<sequence>MQDVQAYGFDGKGGAVALPCDGVPLEQMVAQLVAPQGGFVWVNLNRNTDAGRAWLEQSGLNALAMEALTADETRPRCTVHGETVLMILRGVNLNPGAEPEDMVSVRLFMQAQAVVSVQLRPLTALDDVIEPIARGQGPATPGELLTRLALRLADRAEPVVAALNERIDDLEDREPGQSGAGMRGELADIRRISILLRRYMFPQRDALSTLEIEEQDWLTQHDRARLREATERVTRLAEELDAIRDRAQVVHDQVMDLRAEVMNKQMLVLSVVAAIFLPLGLLTGLLGINVGGIPGTNTPWAFWAVCALLLVICTFQMWLFRRMGLLGRSG</sequence>